<dbReference type="PROSITE" id="PS50293">
    <property type="entry name" value="TPR_REGION"/>
    <property type="match status" value="7"/>
</dbReference>
<feature type="repeat" description="TPR" evidence="3">
    <location>
        <begin position="277"/>
        <end position="310"/>
    </location>
</feature>
<protein>
    <submittedName>
        <fullName evidence="5">Tetratricopeptide repeat protein</fullName>
    </submittedName>
</protein>
<proteinExistence type="predicted"/>
<dbReference type="Gene3D" id="2.40.10.10">
    <property type="entry name" value="Trypsin-like serine proteases"/>
    <property type="match status" value="2"/>
</dbReference>
<evidence type="ECO:0000256" key="4">
    <source>
        <dbReference type="SAM" id="SignalP"/>
    </source>
</evidence>
<evidence type="ECO:0000256" key="3">
    <source>
        <dbReference type="PROSITE-ProRule" id="PRU00339"/>
    </source>
</evidence>
<evidence type="ECO:0000313" key="5">
    <source>
        <dbReference type="EMBL" id="WZB89210.1"/>
    </source>
</evidence>
<accession>A0ABZ2UWC4</accession>
<reference evidence="5 6" key="1">
    <citation type="submission" date="2024-04" db="EMBL/GenBank/DDBJ databases">
        <title>Okeanomitos corallinicola gen. &amp; sp. nov. (Nostocales, Cyanobacteria), a new toxic marine heterocyst-forming cyanobacterium from a coral reef.</title>
        <authorList>
            <person name="Li H."/>
            <person name="Li R."/>
            <person name="Kang J."/>
            <person name="Hii K.S."/>
            <person name="Mohamed H.F."/>
            <person name="Xu X."/>
            <person name="Luo Z."/>
        </authorList>
    </citation>
    <scope>NUCLEOTIDE SEQUENCE [LARGE SCALE GENOMIC DNA]</scope>
    <source>
        <strain evidence="5 6">TIOX110</strain>
    </source>
</reference>
<dbReference type="InterPro" id="IPR043504">
    <property type="entry name" value="Peptidase_S1_PA_chymotrypsin"/>
</dbReference>
<feature type="repeat" description="TPR" evidence="3">
    <location>
        <begin position="413"/>
        <end position="446"/>
    </location>
</feature>
<keyword evidence="4" id="KW-0732">Signal</keyword>
<organism evidence="5 6">
    <name type="scientific">Okeanomitos corallinicola TIOX110</name>
    <dbReference type="NCBI Taxonomy" id="3133117"/>
    <lineage>
        <taxon>Bacteria</taxon>
        <taxon>Bacillati</taxon>
        <taxon>Cyanobacteriota</taxon>
        <taxon>Cyanophyceae</taxon>
        <taxon>Nostocales</taxon>
        <taxon>Aphanizomenonaceae</taxon>
        <taxon>Okeanomitos</taxon>
    </lineage>
</organism>
<dbReference type="Pfam" id="PF00515">
    <property type="entry name" value="TPR_1"/>
    <property type="match status" value="4"/>
</dbReference>
<dbReference type="PROSITE" id="PS50005">
    <property type="entry name" value="TPR"/>
    <property type="match status" value="8"/>
</dbReference>
<evidence type="ECO:0000256" key="1">
    <source>
        <dbReference type="ARBA" id="ARBA00022737"/>
    </source>
</evidence>
<gene>
    <name evidence="5" type="ORF">WJM97_05890</name>
</gene>
<feature type="repeat" description="TPR" evidence="3">
    <location>
        <begin position="379"/>
        <end position="412"/>
    </location>
</feature>
<dbReference type="SUPFAM" id="SSF50494">
    <property type="entry name" value="Trypsin-like serine proteases"/>
    <property type="match status" value="1"/>
</dbReference>
<dbReference type="PANTHER" id="PTHR44858:SF1">
    <property type="entry name" value="UDP-N-ACETYLGLUCOSAMINE--PEPTIDE N-ACETYLGLUCOSAMINYLTRANSFERASE SPINDLY-RELATED"/>
    <property type="match status" value="1"/>
</dbReference>
<dbReference type="EMBL" id="CP150886">
    <property type="protein sequence ID" value="WZB89210.1"/>
    <property type="molecule type" value="Genomic_DNA"/>
</dbReference>
<feature type="repeat" description="TPR" evidence="3">
    <location>
        <begin position="481"/>
        <end position="514"/>
    </location>
</feature>
<dbReference type="Pfam" id="PF13414">
    <property type="entry name" value="TPR_11"/>
    <property type="match status" value="2"/>
</dbReference>
<feature type="repeat" description="TPR" evidence="3">
    <location>
        <begin position="243"/>
        <end position="276"/>
    </location>
</feature>
<name>A0ABZ2UWC4_9CYAN</name>
<dbReference type="Gene3D" id="1.25.40.10">
    <property type="entry name" value="Tetratricopeptide repeat domain"/>
    <property type="match status" value="3"/>
</dbReference>
<keyword evidence="2 3" id="KW-0802">TPR repeat</keyword>
<dbReference type="Proteomes" id="UP001483337">
    <property type="component" value="Chromosome"/>
</dbReference>
<evidence type="ECO:0000313" key="6">
    <source>
        <dbReference type="Proteomes" id="UP001483337"/>
    </source>
</evidence>
<feature type="chain" id="PRO_5046213512" evidence="4">
    <location>
        <begin position="25"/>
        <end position="533"/>
    </location>
</feature>
<keyword evidence="6" id="KW-1185">Reference proteome</keyword>
<sequence>MQYKYTIPTLFILTSVTLTQPATAQGLSCDKKIDEIGEKITVLIDNGKNSGSGTLIKQEGNLYTVLTSFHNFKNTDLKYSIVTHDGQRYPLNVQSVKPLKSDIDLAEVKFRSNNNYQVAKLGNSDGVKRRDNVYVGGFRPKTANITVPLYDCLDGQVSANAKQVTVDGGYNLIYTNPTLKGMSGGPVLNQQGELIGIHGRGEDEYDNNKLDRYAGVPINFYLQLAAGNTKTPIIRPTPSKFTADDYFALAGEKYGKGDYQGAILAYNRVLNLNPNNTEALLYRGATYSKLKDYQKEIADYNQAIKINPNYAKAYYNRGIAHRNLKDYQKAIADYNQAIKLNPNYADAYNNRGVARYDLKDYQKAIADYNQAIKINPNYAEAYNNRGVAHRNLKDYQKAIADYNQAIKINPNYAEAYNNRGFARYNLKDYQKAIADYNQAIKINPNFDLAYNNRGIARYDLKDYQKAIADYNQAIKINPNYADAYYNRGLSYRNLGKHETAISDFRQAAKLYQQQGKSSDYQDALNRIRELQQR</sequence>
<dbReference type="InterPro" id="IPR009003">
    <property type="entry name" value="Peptidase_S1_PA"/>
</dbReference>
<dbReference type="InterPro" id="IPR011990">
    <property type="entry name" value="TPR-like_helical_dom_sf"/>
</dbReference>
<dbReference type="InterPro" id="IPR050498">
    <property type="entry name" value="Ycf3"/>
</dbReference>
<dbReference type="PANTHER" id="PTHR44858">
    <property type="entry name" value="TETRATRICOPEPTIDE REPEAT PROTEIN 6"/>
    <property type="match status" value="1"/>
</dbReference>
<dbReference type="InterPro" id="IPR019734">
    <property type="entry name" value="TPR_rpt"/>
</dbReference>
<feature type="repeat" description="TPR" evidence="3">
    <location>
        <begin position="345"/>
        <end position="378"/>
    </location>
</feature>
<dbReference type="RefSeq" id="WP_353932114.1">
    <property type="nucleotide sequence ID" value="NZ_CP150886.1"/>
</dbReference>
<dbReference type="Pfam" id="PF13365">
    <property type="entry name" value="Trypsin_2"/>
    <property type="match status" value="1"/>
</dbReference>
<feature type="signal peptide" evidence="4">
    <location>
        <begin position="1"/>
        <end position="24"/>
    </location>
</feature>
<keyword evidence="1" id="KW-0677">Repeat</keyword>
<dbReference type="SUPFAM" id="SSF48452">
    <property type="entry name" value="TPR-like"/>
    <property type="match status" value="1"/>
</dbReference>
<feature type="repeat" description="TPR" evidence="3">
    <location>
        <begin position="447"/>
        <end position="480"/>
    </location>
</feature>
<evidence type="ECO:0000256" key="2">
    <source>
        <dbReference type="ARBA" id="ARBA00022803"/>
    </source>
</evidence>
<feature type="repeat" description="TPR" evidence="3">
    <location>
        <begin position="311"/>
        <end position="344"/>
    </location>
</feature>
<dbReference type="SMART" id="SM00028">
    <property type="entry name" value="TPR"/>
    <property type="match status" value="8"/>
</dbReference>